<evidence type="ECO:0000256" key="4">
    <source>
        <dbReference type="ARBA" id="ARBA00022692"/>
    </source>
</evidence>
<evidence type="ECO:0000313" key="10">
    <source>
        <dbReference type="Proteomes" id="UP000625210"/>
    </source>
</evidence>
<evidence type="ECO:0000259" key="8">
    <source>
        <dbReference type="Pfam" id="PF03458"/>
    </source>
</evidence>
<feature type="transmembrane region" description="Helical" evidence="7">
    <location>
        <begin position="149"/>
        <end position="166"/>
    </location>
</feature>
<dbReference type="RefSeq" id="WP_188648701.1">
    <property type="nucleotide sequence ID" value="NZ_BMHQ01000012.1"/>
</dbReference>
<evidence type="ECO:0000313" key="9">
    <source>
        <dbReference type="EMBL" id="GGE25821.1"/>
    </source>
</evidence>
<keyword evidence="6 7" id="KW-0472">Membrane</keyword>
<gene>
    <name evidence="9" type="ORF">GCM10011571_29930</name>
</gene>
<dbReference type="InterPro" id="IPR005115">
    <property type="entry name" value="Gly_transporter"/>
</dbReference>
<evidence type="ECO:0000256" key="2">
    <source>
        <dbReference type="ARBA" id="ARBA00008193"/>
    </source>
</evidence>
<dbReference type="EMBL" id="BMHQ01000012">
    <property type="protein sequence ID" value="GGE25821.1"/>
    <property type="molecule type" value="Genomic_DNA"/>
</dbReference>
<reference evidence="9" key="2">
    <citation type="submission" date="2020-09" db="EMBL/GenBank/DDBJ databases">
        <authorList>
            <person name="Sun Q."/>
            <person name="Zhou Y."/>
        </authorList>
    </citation>
    <scope>NUCLEOTIDE SEQUENCE</scope>
    <source>
        <strain evidence="9">CGMCC 1.15179</strain>
    </source>
</reference>
<dbReference type="Proteomes" id="UP000625210">
    <property type="component" value="Unassembled WGS sequence"/>
</dbReference>
<evidence type="ECO:0000256" key="5">
    <source>
        <dbReference type="ARBA" id="ARBA00022989"/>
    </source>
</evidence>
<evidence type="ECO:0000256" key="7">
    <source>
        <dbReference type="SAM" id="Phobius"/>
    </source>
</evidence>
<feature type="transmembrane region" description="Helical" evidence="7">
    <location>
        <begin position="89"/>
        <end position="108"/>
    </location>
</feature>
<keyword evidence="10" id="KW-1185">Reference proteome</keyword>
<comment type="subcellular location">
    <subcellularLocation>
        <location evidence="1">Cell membrane</location>
        <topology evidence="1">Multi-pass membrane protein</topology>
    </subcellularLocation>
</comment>
<dbReference type="Pfam" id="PF03458">
    <property type="entry name" value="Gly_transporter"/>
    <property type="match status" value="2"/>
</dbReference>
<organism evidence="9 10">
    <name type="scientific">Marinithermofilum abyssi</name>
    <dbReference type="NCBI Taxonomy" id="1571185"/>
    <lineage>
        <taxon>Bacteria</taxon>
        <taxon>Bacillati</taxon>
        <taxon>Bacillota</taxon>
        <taxon>Bacilli</taxon>
        <taxon>Bacillales</taxon>
        <taxon>Thermoactinomycetaceae</taxon>
        <taxon>Marinithermofilum</taxon>
    </lineage>
</organism>
<name>A0A8J2VIZ2_9BACL</name>
<dbReference type="AlphaFoldDB" id="A0A8J2VIZ2"/>
<keyword evidence="3" id="KW-1003">Cell membrane</keyword>
<protein>
    <submittedName>
        <fullName evidence="9">Membrane protein</fullName>
    </submittedName>
</protein>
<dbReference type="PANTHER" id="PTHR30506">
    <property type="entry name" value="INNER MEMBRANE PROTEIN"/>
    <property type="match status" value="1"/>
</dbReference>
<sequence>MVWEILGIIGTIAFAVSGALVALEEDYDLFGVLVLGFVTAFGGGIIRNVLIGVPVPMLWEQETLITIALASILLVFVTPAEWLRKGKKWYIIFDAVGLSAFAIQGAMMADAKSLPLIAVVAAAVLTGIGGGVIRDVLAGRKPLVFRQEIYALWAVLAGVVIHSDIISGGWAMYGLFAATLILRLVSLIYHWRLPHRFVKI</sequence>
<keyword evidence="4 7" id="KW-0812">Transmembrane</keyword>
<keyword evidence="5 7" id="KW-1133">Transmembrane helix</keyword>
<evidence type="ECO:0000256" key="3">
    <source>
        <dbReference type="ARBA" id="ARBA00022475"/>
    </source>
</evidence>
<comment type="caution">
    <text evidence="9">The sequence shown here is derived from an EMBL/GenBank/DDBJ whole genome shotgun (WGS) entry which is preliminary data.</text>
</comment>
<feature type="domain" description="Glycine transporter" evidence="8">
    <location>
        <begin position="5"/>
        <end position="78"/>
    </location>
</feature>
<comment type="similarity">
    <text evidence="2">Belongs to the UPF0126 family.</text>
</comment>
<dbReference type="GO" id="GO:0005886">
    <property type="term" value="C:plasma membrane"/>
    <property type="evidence" value="ECO:0007669"/>
    <property type="project" value="UniProtKB-SubCell"/>
</dbReference>
<accession>A0A8J2VIZ2</accession>
<evidence type="ECO:0000256" key="6">
    <source>
        <dbReference type="ARBA" id="ARBA00023136"/>
    </source>
</evidence>
<feature type="transmembrane region" description="Helical" evidence="7">
    <location>
        <begin position="172"/>
        <end position="191"/>
    </location>
</feature>
<feature type="transmembrane region" description="Helical" evidence="7">
    <location>
        <begin position="30"/>
        <end position="51"/>
    </location>
</feature>
<reference evidence="9" key="1">
    <citation type="journal article" date="2014" name="Int. J. Syst. Evol. Microbiol.">
        <title>Complete genome sequence of Corynebacterium casei LMG S-19264T (=DSM 44701T), isolated from a smear-ripened cheese.</title>
        <authorList>
            <consortium name="US DOE Joint Genome Institute (JGI-PGF)"/>
            <person name="Walter F."/>
            <person name="Albersmeier A."/>
            <person name="Kalinowski J."/>
            <person name="Ruckert C."/>
        </authorList>
    </citation>
    <scope>NUCLEOTIDE SEQUENCE</scope>
    <source>
        <strain evidence="9">CGMCC 1.15179</strain>
    </source>
</reference>
<feature type="transmembrane region" description="Helical" evidence="7">
    <location>
        <begin position="63"/>
        <end position="82"/>
    </location>
</feature>
<dbReference type="PANTHER" id="PTHR30506:SF3">
    <property type="entry name" value="UPF0126 INNER MEMBRANE PROTEIN YADS-RELATED"/>
    <property type="match status" value="1"/>
</dbReference>
<feature type="transmembrane region" description="Helical" evidence="7">
    <location>
        <begin position="6"/>
        <end position="23"/>
    </location>
</feature>
<feature type="domain" description="Glycine transporter" evidence="8">
    <location>
        <begin position="92"/>
        <end position="161"/>
    </location>
</feature>
<proteinExistence type="inferred from homology"/>
<evidence type="ECO:0000256" key="1">
    <source>
        <dbReference type="ARBA" id="ARBA00004651"/>
    </source>
</evidence>
<feature type="transmembrane region" description="Helical" evidence="7">
    <location>
        <begin position="114"/>
        <end position="137"/>
    </location>
</feature>